<comment type="similarity">
    <text evidence="1">Belongs to the TRAFAC class TrmE-Era-EngA-EngB-Septin-like GTPase superfamily. AIG1/Toc34/Toc159-like paraseptin GTPase family. IAN subfamily.</text>
</comment>
<evidence type="ECO:0000259" key="4">
    <source>
        <dbReference type="PROSITE" id="PS51720"/>
    </source>
</evidence>
<dbReference type="Gene3D" id="3.40.50.300">
    <property type="entry name" value="P-loop containing nucleotide triphosphate hydrolases"/>
    <property type="match status" value="4"/>
</dbReference>
<feature type="domain" description="AIG1-type G" evidence="4">
    <location>
        <begin position="465"/>
        <end position="660"/>
    </location>
</feature>
<dbReference type="InterPro" id="IPR045058">
    <property type="entry name" value="GIMA/IAN/Toc"/>
</dbReference>
<keyword evidence="6" id="KW-1185">Reference proteome</keyword>
<keyword evidence="2" id="KW-0547">Nucleotide-binding</keyword>
<dbReference type="GeneTree" id="ENSGT00940000164100"/>
<evidence type="ECO:0000256" key="1">
    <source>
        <dbReference type="ARBA" id="ARBA00008535"/>
    </source>
</evidence>
<dbReference type="Ensembl" id="ENSSDUT00000023036.1">
    <property type="protein sequence ID" value="ENSSDUP00000022621.1"/>
    <property type="gene ID" value="ENSSDUG00000016459.1"/>
</dbReference>
<protein>
    <recommendedName>
        <fullName evidence="4">AIG1-type G domain-containing protein</fullName>
    </recommendedName>
</protein>
<evidence type="ECO:0000313" key="5">
    <source>
        <dbReference type="Ensembl" id="ENSSDUP00000022621.1"/>
    </source>
</evidence>
<accession>A0A3B4UVM3</accession>
<reference evidence="5" key="1">
    <citation type="submission" date="2025-08" db="UniProtKB">
        <authorList>
            <consortium name="Ensembl"/>
        </authorList>
    </citation>
    <scope>IDENTIFICATION</scope>
</reference>
<dbReference type="SUPFAM" id="SSF52540">
    <property type="entry name" value="P-loop containing nucleoside triphosphate hydrolases"/>
    <property type="match status" value="3"/>
</dbReference>
<dbReference type="Proteomes" id="UP000261420">
    <property type="component" value="Unplaced"/>
</dbReference>
<evidence type="ECO:0000256" key="2">
    <source>
        <dbReference type="ARBA" id="ARBA00022741"/>
    </source>
</evidence>
<dbReference type="PANTHER" id="PTHR10903:SF188">
    <property type="entry name" value="GTPASE IMAP FAMILY MEMBER 2-LIKE-RELATED"/>
    <property type="match status" value="1"/>
</dbReference>
<dbReference type="InterPro" id="IPR006703">
    <property type="entry name" value="G_AIG1"/>
</dbReference>
<feature type="domain" description="AIG1-type G" evidence="4">
    <location>
        <begin position="683"/>
        <end position="758"/>
    </location>
</feature>
<dbReference type="GO" id="GO:0005525">
    <property type="term" value="F:GTP binding"/>
    <property type="evidence" value="ECO:0007669"/>
    <property type="project" value="UniProtKB-KW"/>
</dbReference>
<dbReference type="STRING" id="41447.ENSSDUP00000022621"/>
<dbReference type="PANTHER" id="PTHR10903">
    <property type="entry name" value="GTPASE, IMAP FAMILY MEMBER-RELATED"/>
    <property type="match status" value="1"/>
</dbReference>
<sequence length="758" mass="84804">MAGIPPKISTTVTSQHPEGLVQVNVSVTGFQQVSSDTMAESSEKSDQEPLKRNNSLLYLPPHMSELKVVLLGNNWSFRREVGNFILGENSFNSHKAPDGCVMGRRRMADKKIVVINTPDLLSPNIPEDKVRKSVENSASLSAPGPHVFLLVLQPEDFSEDQKLRLCRVLKLYSDQSFDHSLVLTSTPREESSGFRESDMNHLQDMIRKCRGRSLKDTERPELMKHLIQITEENKRQCVSCALLNTLSPGSTRDHHLIGRRAHSPTATCGASGLKPTFENTLSNQTDKLRIVLFGDREQDKITLCNFITREEASISQRDSERMNCETTEGEWRGKPLTVVKAPDMFSLSVETLREEVKKCETLCSPGPNVLLLLVKPSDFTEENRRTLKFILSLFGPDAFKHSMVVMTEKKRGTPSTVDQLLRDCGGRLYNMFEDKHQLLMEKIENIVRENKETFLTFSEEPEHMKPALNLVLCGRRGAGKTSAAEAILGQTELHSVSSSSECVKHQGEVRGRQVSLVELPALYGKPQEEVMKESFRCISLCDPEGVHAFILVLPVGPLTDEDKKELETIQNSFSSPVNDFTMILFTVESDPAAPDVVDFIRKNRDIQELLQSCGGRSVVLNIKDKHQTSELLEAVDKMRVEGSESFRKEIFTRALSDKGTRPDIEDRRFQAESKDVKVQNIKTEPLRMVLIGKTGSGKSAAGNTILGKHFESRASQRSVTKSCQKASGKIDGRPVVVVDTPVRCSTQLCPLMKLKRSL</sequence>
<reference evidence="5" key="2">
    <citation type="submission" date="2025-09" db="UniProtKB">
        <authorList>
            <consortium name="Ensembl"/>
        </authorList>
    </citation>
    <scope>IDENTIFICATION</scope>
</reference>
<proteinExistence type="inferred from homology"/>
<name>A0A3B4UVM3_SERDU</name>
<evidence type="ECO:0000256" key="3">
    <source>
        <dbReference type="ARBA" id="ARBA00023134"/>
    </source>
</evidence>
<dbReference type="Pfam" id="PF04548">
    <property type="entry name" value="AIG1"/>
    <property type="match status" value="4"/>
</dbReference>
<organism evidence="5 6">
    <name type="scientific">Seriola dumerili</name>
    <name type="common">Greater amberjack</name>
    <name type="synonym">Caranx dumerili</name>
    <dbReference type="NCBI Taxonomy" id="41447"/>
    <lineage>
        <taxon>Eukaryota</taxon>
        <taxon>Metazoa</taxon>
        <taxon>Chordata</taxon>
        <taxon>Craniata</taxon>
        <taxon>Vertebrata</taxon>
        <taxon>Euteleostomi</taxon>
        <taxon>Actinopterygii</taxon>
        <taxon>Neopterygii</taxon>
        <taxon>Teleostei</taxon>
        <taxon>Neoteleostei</taxon>
        <taxon>Acanthomorphata</taxon>
        <taxon>Carangaria</taxon>
        <taxon>Carangiformes</taxon>
        <taxon>Carangidae</taxon>
        <taxon>Seriola</taxon>
    </lineage>
</organism>
<keyword evidence="3" id="KW-0342">GTP-binding</keyword>
<dbReference type="InterPro" id="IPR027417">
    <property type="entry name" value="P-loop_NTPase"/>
</dbReference>
<dbReference type="PROSITE" id="PS51720">
    <property type="entry name" value="G_AIG1"/>
    <property type="match status" value="2"/>
</dbReference>
<evidence type="ECO:0000313" key="6">
    <source>
        <dbReference type="Proteomes" id="UP000261420"/>
    </source>
</evidence>
<dbReference type="AlphaFoldDB" id="A0A3B4UVM3"/>